<dbReference type="PANTHER" id="PTHR47737">
    <property type="entry name" value="GLYCINE BETAINE/PROLINE BETAINE TRANSPORT SYSTEM PERMEASE PROTEIN PROW"/>
    <property type="match status" value="1"/>
</dbReference>
<feature type="chain" id="PRO_5039375255" evidence="6">
    <location>
        <begin position="21"/>
        <end position="314"/>
    </location>
</feature>
<dbReference type="STRING" id="1385514.N782_11870"/>
<dbReference type="Gene3D" id="3.40.190.100">
    <property type="entry name" value="Glycine betaine-binding periplasmic protein, domain 2"/>
    <property type="match status" value="1"/>
</dbReference>
<organism evidence="8 9">
    <name type="scientific">Pontibacillus yanchengensis Y32</name>
    <dbReference type="NCBI Taxonomy" id="1385514"/>
    <lineage>
        <taxon>Bacteria</taxon>
        <taxon>Bacillati</taxon>
        <taxon>Bacillota</taxon>
        <taxon>Bacilli</taxon>
        <taxon>Bacillales</taxon>
        <taxon>Bacillaceae</taxon>
        <taxon>Pontibacillus</taxon>
    </lineage>
</organism>
<evidence type="ECO:0000256" key="3">
    <source>
        <dbReference type="ARBA" id="ARBA00022475"/>
    </source>
</evidence>
<comment type="subcellular location">
    <subcellularLocation>
        <location evidence="1">Cell membrane</location>
    </subcellularLocation>
</comment>
<reference evidence="8 9" key="1">
    <citation type="journal article" date="2015" name="Stand. Genomic Sci.">
        <title>High quality draft genome sequence of the moderately halophilic bacterium Pontibacillus yanchengensis Y32(T) and comparison among Pontibacillus genomes.</title>
        <authorList>
            <person name="Huang J."/>
            <person name="Qiao Z.X."/>
            <person name="Tang J.W."/>
            <person name="Wang G."/>
        </authorList>
    </citation>
    <scope>NUCLEOTIDE SEQUENCE [LARGE SCALE GENOMIC DNA]</scope>
    <source>
        <strain evidence="8 9">Y32</strain>
    </source>
</reference>
<dbReference type="EMBL" id="AVBF01000028">
    <property type="protein sequence ID" value="KGP72568.1"/>
    <property type="molecule type" value="Genomic_DNA"/>
</dbReference>
<gene>
    <name evidence="8" type="ORF">N782_11870</name>
</gene>
<dbReference type="GO" id="GO:0031460">
    <property type="term" value="P:glycine betaine transport"/>
    <property type="evidence" value="ECO:0007669"/>
    <property type="project" value="TreeGrafter"/>
</dbReference>
<dbReference type="InterPro" id="IPR007210">
    <property type="entry name" value="ABC_Gly_betaine_transp_sub-bd"/>
</dbReference>
<proteinExistence type="predicted"/>
<keyword evidence="6" id="KW-0732">Signal</keyword>
<protein>
    <submittedName>
        <fullName evidence="8">Glycine/betaine ABC transporter</fullName>
    </submittedName>
</protein>
<feature type="compositionally biased region" description="Low complexity" evidence="5">
    <location>
        <begin position="29"/>
        <end position="45"/>
    </location>
</feature>
<evidence type="ECO:0000256" key="6">
    <source>
        <dbReference type="SAM" id="SignalP"/>
    </source>
</evidence>
<dbReference type="AlphaFoldDB" id="A0A0A2TDR5"/>
<feature type="domain" description="ABC-type glycine betaine transport system substrate-binding" evidence="7">
    <location>
        <begin position="57"/>
        <end position="301"/>
    </location>
</feature>
<dbReference type="RefSeq" id="WP_036819707.1">
    <property type="nucleotide sequence ID" value="NZ_AVBF01000028.1"/>
</dbReference>
<comment type="caution">
    <text evidence="8">The sequence shown here is derived from an EMBL/GenBank/DDBJ whole genome shotgun (WGS) entry which is preliminary data.</text>
</comment>
<dbReference type="PROSITE" id="PS51257">
    <property type="entry name" value="PROKAR_LIPOPROTEIN"/>
    <property type="match status" value="1"/>
</dbReference>
<dbReference type="Pfam" id="PF04069">
    <property type="entry name" value="OpuAC"/>
    <property type="match status" value="1"/>
</dbReference>
<dbReference type="GO" id="GO:0015871">
    <property type="term" value="P:choline transport"/>
    <property type="evidence" value="ECO:0007669"/>
    <property type="project" value="TreeGrafter"/>
</dbReference>
<feature type="region of interest" description="Disordered" evidence="5">
    <location>
        <begin position="27"/>
        <end position="56"/>
    </location>
</feature>
<keyword evidence="4" id="KW-0472">Membrane</keyword>
<evidence type="ECO:0000259" key="7">
    <source>
        <dbReference type="Pfam" id="PF04069"/>
    </source>
</evidence>
<dbReference type="GO" id="GO:0015226">
    <property type="term" value="F:carnitine transmembrane transporter activity"/>
    <property type="evidence" value="ECO:0007669"/>
    <property type="project" value="TreeGrafter"/>
</dbReference>
<dbReference type="Proteomes" id="UP000030147">
    <property type="component" value="Unassembled WGS sequence"/>
</dbReference>
<evidence type="ECO:0000313" key="9">
    <source>
        <dbReference type="Proteomes" id="UP000030147"/>
    </source>
</evidence>
<name>A0A0A2TDR5_9BACI</name>
<dbReference type="SUPFAM" id="SSF53850">
    <property type="entry name" value="Periplasmic binding protein-like II"/>
    <property type="match status" value="1"/>
</dbReference>
<accession>A0A0A2TDR5</accession>
<evidence type="ECO:0000313" key="8">
    <source>
        <dbReference type="EMBL" id="KGP72568.1"/>
    </source>
</evidence>
<dbReference type="CDD" id="cd13639">
    <property type="entry name" value="PBP2_OpuAC_like"/>
    <property type="match status" value="1"/>
</dbReference>
<evidence type="ECO:0000256" key="5">
    <source>
        <dbReference type="SAM" id="MobiDB-lite"/>
    </source>
</evidence>
<evidence type="ECO:0000256" key="4">
    <source>
        <dbReference type="ARBA" id="ARBA00023136"/>
    </source>
</evidence>
<dbReference type="OrthoDB" id="9787902at2"/>
<dbReference type="Gene3D" id="3.10.105.10">
    <property type="entry name" value="Dipeptide-binding Protein, Domain 3"/>
    <property type="match status" value="2"/>
</dbReference>
<keyword evidence="3" id="KW-1003">Cell membrane</keyword>
<sequence length="314" mass="34652">MNNFKKLIPALFLGMILLLAACGGGGNDEGSSGDNTDGNGESNGETSEEGTSGEKGEIKIGLNNWAENVAVSNMWKVILENKGYTVDLTQVEKGALYTALEGGDLDVGLEVWLPNTDKPFYEQYKDKLAWHDVWFEGTTLGLAVPTYVEDVNSMSDLKGKADMFGGKIVGIDAGASLMKLTKDALKEYELENYELQSSSGPVMTAELGKAVEDEEPILVTLWKPHWVFAEYDVKFLEDSKKVYGEKEDINWVSRKAFAEDQPQVTEVLNTWKMDDQSLGSLMNVIKEEGDPAAGAKKWVENHQDLVKEWTSAME</sequence>
<evidence type="ECO:0000256" key="2">
    <source>
        <dbReference type="ARBA" id="ARBA00022448"/>
    </source>
</evidence>
<dbReference type="GO" id="GO:0005275">
    <property type="term" value="F:amine transmembrane transporter activity"/>
    <property type="evidence" value="ECO:0007669"/>
    <property type="project" value="TreeGrafter"/>
</dbReference>
<evidence type="ECO:0000256" key="1">
    <source>
        <dbReference type="ARBA" id="ARBA00004236"/>
    </source>
</evidence>
<dbReference type="eggNOG" id="COG2113">
    <property type="taxonomic scope" value="Bacteria"/>
</dbReference>
<keyword evidence="2" id="KW-0813">Transport</keyword>
<dbReference type="GO" id="GO:0043190">
    <property type="term" value="C:ATP-binding cassette (ABC) transporter complex"/>
    <property type="evidence" value="ECO:0007669"/>
    <property type="project" value="InterPro"/>
</dbReference>
<feature type="signal peptide" evidence="6">
    <location>
        <begin position="1"/>
        <end position="20"/>
    </location>
</feature>
<dbReference type="PANTHER" id="PTHR47737:SF1">
    <property type="entry name" value="GLYCINE BETAINE_PROLINE BETAINE TRANSPORT SYSTEM PERMEASE PROTEIN PROW"/>
    <property type="match status" value="1"/>
</dbReference>
<keyword evidence="9" id="KW-1185">Reference proteome</keyword>